<organism evidence="3 4">
    <name type="scientific">Paeniglutamicibacter sulfureus</name>
    <dbReference type="NCBI Taxonomy" id="43666"/>
    <lineage>
        <taxon>Bacteria</taxon>
        <taxon>Bacillati</taxon>
        <taxon>Actinomycetota</taxon>
        <taxon>Actinomycetes</taxon>
        <taxon>Micrococcales</taxon>
        <taxon>Micrococcaceae</taxon>
        <taxon>Paeniglutamicibacter</taxon>
    </lineage>
</organism>
<evidence type="ECO:0000256" key="1">
    <source>
        <dbReference type="SAM" id="MobiDB-lite"/>
    </source>
</evidence>
<name>A0ABU2BNL9_9MICC</name>
<gene>
    <name evidence="3" type="ORF">J2S64_003941</name>
</gene>
<sequence length="162" mass="16420">MIAVMAFALSACSTGPGAEDPEATVSRDVGPYGLPPASNTPPAQGPSASATEETSSAESERSDADAAVIGQWGGAPEGAPVLSFAPEGRFNGHDGCNTLTGSWTGSGQAFELHEMTMTLIGCPGIDTWLSRAAAVEVDGETLRVTDKDGKDIGTLPRLNVAG</sequence>
<feature type="region of interest" description="Disordered" evidence="1">
    <location>
        <begin position="12"/>
        <end position="80"/>
    </location>
</feature>
<proteinExistence type="predicted"/>
<dbReference type="RefSeq" id="WP_302265734.1">
    <property type="nucleotide sequence ID" value="NZ_BAAAWO010000001.1"/>
</dbReference>
<keyword evidence="3" id="KW-0346">Stress response</keyword>
<dbReference type="Gene3D" id="2.40.128.270">
    <property type="match status" value="1"/>
</dbReference>
<dbReference type="InterPro" id="IPR038670">
    <property type="entry name" value="HslJ-like_sf"/>
</dbReference>
<evidence type="ECO:0000313" key="3">
    <source>
        <dbReference type="EMBL" id="MDR7360250.1"/>
    </source>
</evidence>
<protein>
    <submittedName>
        <fullName evidence="3">Heat shock protein HslJ</fullName>
    </submittedName>
</protein>
<dbReference type="Proteomes" id="UP001183817">
    <property type="component" value="Unassembled WGS sequence"/>
</dbReference>
<feature type="compositionally biased region" description="Low complexity" evidence="1">
    <location>
        <begin position="47"/>
        <end position="57"/>
    </location>
</feature>
<evidence type="ECO:0000313" key="4">
    <source>
        <dbReference type="Proteomes" id="UP001183817"/>
    </source>
</evidence>
<accession>A0ABU2BNL9</accession>
<evidence type="ECO:0000259" key="2">
    <source>
        <dbReference type="Pfam" id="PF03724"/>
    </source>
</evidence>
<comment type="caution">
    <text evidence="3">The sequence shown here is derived from an EMBL/GenBank/DDBJ whole genome shotgun (WGS) entry which is preliminary data.</text>
</comment>
<dbReference type="Pfam" id="PF03724">
    <property type="entry name" value="META"/>
    <property type="match status" value="1"/>
</dbReference>
<dbReference type="EMBL" id="JAVDYI010000001">
    <property type="protein sequence ID" value="MDR7360250.1"/>
    <property type="molecule type" value="Genomic_DNA"/>
</dbReference>
<feature type="domain" description="DUF306" evidence="2">
    <location>
        <begin position="77"/>
        <end position="152"/>
    </location>
</feature>
<keyword evidence="4" id="KW-1185">Reference proteome</keyword>
<reference evidence="3 4" key="1">
    <citation type="submission" date="2023-07" db="EMBL/GenBank/DDBJ databases">
        <title>Sequencing the genomes of 1000 actinobacteria strains.</title>
        <authorList>
            <person name="Klenk H.-P."/>
        </authorList>
    </citation>
    <scope>NUCLEOTIDE SEQUENCE [LARGE SCALE GENOMIC DNA]</scope>
    <source>
        <strain evidence="3 4">DSM 20167</strain>
    </source>
</reference>
<dbReference type="InterPro" id="IPR005184">
    <property type="entry name" value="DUF306_Meta_HslJ"/>
</dbReference>